<evidence type="ECO:0000256" key="8">
    <source>
        <dbReference type="ARBA" id="ARBA00023146"/>
    </source>
</evidence>
<dbReference type="NCBIfam" id="TIGR00231">
    <property type="entry name" value="small_GTP"/>
    <property type="match status" value="1"/>
</dbReference>
<keyword evidence="6 11" id="KW-0648">Protein biosynthesis</keyword>
<dbReference type="NCBIfam" id="TIGR00436">
    <property type="entry name" value="era"/>
    <property type="match status" value="1"/>
</dbReference>
<keyword evidence="4 11" id="KW-0067">ATP-binding</keyword>
<comment type="caution">
    <text evidence="15">The sequence shown here is derived from an EMBL/GenBank/DDBJ whole genome shotgun (WGS) entry which is preliminary data.</text>
</comment>
<evidence type="ECO:0000256" key="4">
    <source>
        <dbReference type="ARBA" id="ARBA00022840"/>
    </source>
</evidence>
<dbReference type="Gene3D" id="3.40.50.300">
    <property type="entry name" value="P-loop containing nucleotide triphosphate hydrolases"/>
    <property type="match status" value="1"/>
</dbReference>
<evidence type="ECO:0000256" key="11">
    <source>
        <dbReference type="RuleBase" id="RU363037"/>
    </source>
</evidence>
<dbReference type="SUPFAM" id="SSF54980">
    <property type="entry name" value="EF-G C-terminal domain-like"/>
    <property type="match status" value="1"/>
</dbReference>
<dbReference type="Gene3D" id="3.30.70.870">
    <property type="entry name" value="Elongation Factor G (Translational Gtpase), domain 3"/>
    <property type="match status" value="1"/>
</dbReference>
<dbReference type="InterPro" id="IPR004044">
    <property type="entry name" value="KH_dom_type_2"/>
</dbReference>
<feature type="region of interest" description="G2" evidence="10">
    <location>
        <begin position="189"/>
        <end position="193"/>
    </location>
</feature>
<organism evidence="15 16">
    <name type="scientific">Striga hermonthica</name>
    <name type="common">Purple witchweed</name>
    <name type="synonym">Buchnera hermonthica</name>
    <dbReference type="NCBI Taxonomy" id="68872"/>
    <lineage>
        <taxon>Eukaryota</taxon>
        <taxon>Viridiplantae</taxon>
        <taxon>Streptophyta</taxon>
        <taxon>Embryophyta</taxon>
        <taxon>Tracheophyta</taxon>
        <taxon>Spermatophyta</taxon>
        <taxon>Magnoliopsida</taxon>
        <taxon>eudicotyledons</taxon>
        <taxon>Gunneridae</taxon>
        <taxon>Pentapetalae</taxon>
        <taxon>asterids</taxon>
        <taxon>lamiids</taxon>
        <taxon>Lamiales</taxon>
        <taxon>Orobanchaceae</taxon>
        <taxon>Buchnereae</taxon>
        <taxon>Striga</taxon>
    </lineage>
</organism>
<feature type="region of interest" description="G5" evidence="10">
    <location>
        <begin position="312"/>
        <end position="314"/>
    </location>
</feature>
<dbReference type="Pfam" id="PF01926">
    <property type="entry name" value="MMR_HSR1"/>
    <property type="match status" value="1"/>
</dbReference>
<feature type="region of interest" description="G4" evidence="10">
    <location>
        <begin position="282"/>
        <end position="285"/>
    </location>
</feature>
<dbReference type="InterPro" id="IPR005662">
    <property type="entry name" value="GTPase_Era-like"/>
</dbReference>
<reference evidence="15" key="1">
    <citation type="submission" date="2019-12" db="EMBL/GenBank/DDBJ databases">
        <authorList>
            <person name="Scholes J."/>
        </authorList>
    </citation>
    <scope>NUCLEOTIDE SEQUENCE</scope>
</reference>
<feature type="region of interest" description="Disordered" evidence="12">
    <location>
        <begin position="137"/>
        <end position="156"/>
    </location>
</feature>
<dbReference type="GO" id="GO:0000028">
    <property type="term" value="P:ribosomal small subunit assembly"/>
    <property type="evidence" value="ECO:0007669"/>
    <property type="project" value="TreeGrafter"/>
</dbReference>
<evidence type="ECO:0000313" key="16">
    <source>
        <dbReference type="Proteomes" id="UP001153555"/>
    </source>
</evidence>
<dbReference type="InterPro" id="IPR005225">
    <property type="entry name" value="Small_GTP-bd"/>
</dbReference>
<keyword evidence="7 10" id="KW-0342">GTP-binding</keyword>
<dbReference type="AlphaFoldDB" id="A0A9N7R8G8"/>
<dbReference type="GO" id="GO:0043039">
    <property type="term" value="P:tRNA aminoacylation"/>
    <property type="evidence" value="ECO:0007669"/>
    <property type="project" value="InterPro"/>
</dbReference>
<dbReference type="InterPro" id="IPR041095">
    <property type="entry name" value="EFG_II"/>
</dbReference>
<name>A0A9N7R8G8_STRHE</name>
<dbReference type="InterPro" id="IPR035647">
    <property type="entry name" value="EFG_III/V"/>
</dbReference>
<feature type="compositionally biased region" description="Acidic residues" evidence="12">
    <location>
        <begin position="137"/>
        <end position="151"/>
    </location>
</feature>
<keyword evidence="16" id="KW-1185">Reference proteome</keyword>
<proteinExistence type="inferred from homology"/>
<dbReference type="PROSITE" id="PS51713">
    <property type="entry name" value="G_ERA"/>
    <property type="match status" value="1"/>
</dbReference>
<evidence type="ECO:0000259" key="13">
    <source>
        <dbReference type="PROSITE" id="PS50823"/>
    </source>
</evidence>
<sequence>MTSMNVPEPVMSLAISAVSKDSGGNFSKALNRFQKEDPTFRVAQPQHDDDPAPPNLDEYATVQDAVFDSSHFADLNLNPDGGGDDGEKQMWDEKYRDRVKSKVFGEDVSHSRILEREEEKKRKAGNLAMALLEAALDEDDNEDAEEREVTEEDQKSLSVGIIGAPNAGKSALTNCMVGTKVSAVSRKVNTTTHEVLGVFTKGDTQICFFDTPGLMLKKSGFPYNDIKVRNESAWSSINLHDVLIVIFDIHRHITRPDSRVVRLIERMGSISNTSQKRVLCMNKVDMVPKRNDLLKVVEEFKDLPGYDRFFMISGLKGAGIKDLTQYLIEQAVKRPWDEDPFAMSEEVMKNISLEVVREKLLDYVHQEIPYGIEHRLMGWKELRDGSVRIEQHFITPKVSQRKILVGKKGSKIGRIGMEANEELRSIFKRDVHLILMSKLSKRHGATSVGQFKEMGFLPQAMVNYLALLGWGDGTENEFFTLDELVDKFTIERVNKSGAVFDSVKLRWMNGQNLRSLPTEELNKLIGERWKSTGFVTESRGTFVEDVVQLLKDGIDVITDADKLLSNQLSYPLYSTLASPESKTVIEDKLSEVSASLLAAYDSGEFVSALEEGSGGWQKWVKSFGIFTKRKECFMVLKGSALLLILKLENVEKHLNLF</sequence>
<dbReference type="Gene3D" id="1.10.1160.10">
    <property type="entry name" value="Glutamyl-trna Synthetase, Domain 2"/>
    <property type="match status" value="1"/>
</dbReference>
<evidence type="ECO:0000256" key="7">
    <source>
        <dbReference type="ARBA" id="ARBA00023134"/>
    </source>
</evidence>
<dbReference type="GO" id="GO:0019843">
    <property type="term" value="F:rRNA binding"/>
    <property type="evidence" value="ECO:0007669"/>
    <property type="project" value="TreeGrafter"/>
</dbReference>
<dbReference type="Pfam" id="PF00749">
    <property type="entry name" value="tRNA-synt_1c"/>
    <property type="match status" value="1"/>
</dbReference>
<comment type="similarity">
    <text evidence="1 10">Belongs to the TRAFAC class TrmE-Era-EngA-EngB-Septin-like GTPase superfamily. Era GTPase family.</text>
</comment>
<dbReference type="OrthoDB" id="8954335at2759"/>
<evidence type="ECO:0000256" key="10">
    <source>
        <dbReference type="PROSITE-ProRule" id="PRU01050"/>
    </source>
</evidence>
<dbReference type="InterPro" id="IPR030388">
    <property type="entry name" value="G_ERA_dom"/>
</dbReference>
<accession>A0A9N7R8G8</accession>
<keyword evidence="2 11" id="KW-0436">Ligase</keyword>
<dbReference type="InterPro" id="IPR009019">
    <property type="entry name" value="KH_sf_prok-type"/>
</dbReference>
<dbReference type="GO" id="GO:0005524">
    <property type="term" value="F:ATP binding"/>
    <property type="evidence" value="ECO:0007669"/>
    <property type="project" value="UniProtKB-KW"/>
</dbReference>
<dbReference type="GO" id="GO:0000049">
    <property type="term" value="F:tRNA binding"/>
    <property type="evidence" value="ECO:0007669"/>
    <property type="project" value="InterPro"/>
</dbReference>
<dbReference type="InterPro" id="IPR027417">
    <property type="entry name" value="P-loop_NTPase"/>
</dbReference>
<feature type="region of interest" description="Disordered" evidence="12">
    <location>
        <begin position="35"/>
        <end position="56"/>
    </location>
</feature>
<evidence type="ECO:0000256" key="5">
    <source>
        <dbReference type="ARBA" id="ARBA00022884"/>
    </source>
</evidence>
<dbReference type="InterPro" id="IPR020058">
    <property type="entry name" value="Glu/Gln-tRNA-synth_Ib_cat-dom"/>
</dbReference>
<dbReference type="SUPFAM" id="SSF52374">
    <property type="entry name" value="Nucleotidylyl transferase"/>
    <property type="match status" value="1"/>
</dbReference>
<keyword evidence="8 11" id="KW-0030">Aminoacyl-tRNA synthetase</keyword>
<dbReference type="EMBL" id="CACSLK010020742">
    <property type="protein sequence ID" value="CAA0820325.1"/>
    <property type="molecule type" value="Genomic_DNA"/>
</dbReference>
<feature type="region of interest" description="G3" evidence="10">
    <location>
        <begin position="210"/>
        <end position="213"/>
    </location>
</feature>
<dbReference type="PROSITE" id="PS50823">
    <property type="entry name" value="KH_TYPE_2"/>
    <property type="match status" value="1"/>
</dbReference>
<gene>
    <name evidence="15" type="ORF">SHERM_18327</name>
</gene>
<evidence type="ECO:0000313" key="15">
    <source>
        <dbReference type="EMBL" id="CAA0820325.1"/>
    </source>
</evidence>
<dbReference type="PANTHER" id="PTHR42698:SF1">
    <property type="entry name" value="GTPASE ERA, MITOCHONDRIAL"/>
    <property type="match status" value="1"/>
</dbReference>
<dbReference type="GO" id="GO:0005525">
    <property type="term" value="F:GTP binding"/>
    <property type="evidence" value="ECO:0007669"/>
    <property type="project" value="UniProtKB-UniRule"/>
</dbReference>
<dbReference type="CDD" id="cd22534">
    <property type="entry name" value="KH-II_Era"/>
    <property type="match status" value="1"/>
</dbReference>
<evidence type="ECO:0000256" key="1">
    <source>
        <dbReference type="ARBA" id="ARBA00007921"/>
    </source>
</evidence>
<dbReference type="InterPro" id="IPR020061">
    <property type="entry name" value="Glu_tRNA_lig_a-bdl"/>
</dbReference>
<dbReference type="Proteomes" id="UP001153555">
    <property type="component" value="Unassembled WGS sequence"/>
</dbReference>
<dbReference type="InterPro" id="IPR008925">
    <property type="entry name" value="aa_tRNA-synth_I_cd-bd_sf"/>
</dbReference>
<dbReference type="GO" id="GO:0006412">
    <property type="term" value="P:translation"/>
    <property type="evidence" value="ECO:0007669"/>
    <property type="project" value="UniProtKB-KW"/>
</dbReference>
<dbReference type="SUPFAM" id="SSF54814">
    <property type="entry name" value="Prokaryotic type KH domain (KH-domain type II)"/>
    <property type="match status" value="1"/>
</dbReference>
<feature type="domain" description="Era-type G" evidence="14">
    <location>
        <begin position="155"/>
        <end position="333"/>
    </location>
</feature>
<evidence type="ECO:0000259" key="14">
    <source>
        <dbReference type="PROSITE" id="PS51713"/>
    </source>
</evidence>
<dbReference type="PANTHER" id="PTHR42698">
    <property type="entry name" value="GTPASE ERA"/>
    <property type="match status" value="1"/>
</dbReference>
<protein>
    <submittedName>
        <fullName evidence="15">GTP-binding protein ERG</fullName>
    </submittedName>
</protein>
<dbReference type="FunFam" id="3.40.50.300:FF:001190">
    <property type="entry name" value="GTP-binding protein ERG"/>
    <property type="match status" value="1"/>
</dbReference>
<dbReference type="Pfam" id="PF14492">
    <property type="entry name" value="EFG_III"/>
    <property type="match status" value="1"/>
</dbReference>
<feature type="region of interest" description="G1" evidence="10">
    <location>
        <begin position="163"/>
        <end position="170"/>
    </location>
</feature>
<evidence type="ECO:0000256" key="3">
    <source>
        <dbReference type="ARBA" id="ARBA00022741"/>
    </source>
</evidence>
<evidence type="ECO:0000256" key="2">
    <source>
        <dbReference type="ARBA" id="ARBA00022598"/>
    </source>
</evidence>
<dbReference type="HAMAP" id="MF_00367">
    <property type="entry name" value="GTPase_Era"/>
    <property type="match status" value="1"/>
</dbReference>
<dbReference type="CDD" id="cd04163">
    <property type="entry name" value="Era"/>
    <property type="match status" value="1"/>
</dbReference>
<dbReference type="InterPro" id="IPR006073">
    <property type="entry name" value="GTP-bd"/>
</dbReference>
<keyword evidence="3 10" id="KW-0547">Nucleotide-binding</keyword>
<evidence type="ECO:0000256" key="12">
    <source>
        <dbReference type="SAM" id="MobiDB-lite"/>
    </source>
</evidence>
<evidence type="ECO:0000256" key="9">
    <source>
        <dbReference type="PROSITE-ProRule" id="PRU00118"/>
    </source>
</evidence>
<comment type="similarity">
    <text evidence="11">Belongs to the class-I aminoacyl-tRNA synthetase family.</text>
</comment>
<keyword evidence="5 9" id="KW-0694">RNA-binding</keyword>
<dbReference type="GO" id="GO:0043024">
    <property type="term" value="F:ribosomal small subunit binding"/>
    <property type="evidence" value="ECO:0007669"/>
    <property type="project" value="TreeGrafter"/>
</dbReference>
<dbReference type="GO" id="GO:0004812">
    <property type="term" value="F:aminoacyl-tRNA ligase activity"/>
    <property type="evidence" value="ECO:0007669"/>
    <property type="project" value="UniProtKB-KW"/>
</dbReference>
<feature type="domain" description="KH type-2" evidence="13">
    <location>
        <begin position="364"/>
        <end position="441"/>
    </location>
</feature>
<dbReference type="SUPFAM" id="SSF48163">
    <property type="entry name" value="An anticodon-binding domain of class I aminoacyl-tRNA synthetases"/>
    <property type="match status" value="1"/>
</dbReference>
<evidence type="ECO:0000256" key="6">
    <source>
        <dbReference type="ARBA" id="ARBA00022917"/>
    </source>
</evidence>
<dbReference type="SUPFAM" id="SSF52540">
    <property type="entry name" value="P-loop containing nucleoside triphosphate hydrolases"/>
    <property type="match status" value="1"/>
</dbReference>